<proteinExistence type="predicted"/>
<feature type="domain" description="DUF3857" evidence="2">
    <location>
        <begin position="46"/>
        <end position="206"/>
    </location>
</feature>
<dbReference type="InterPro" id="IPR002931">
    <property type="entry name" value="Transglutaminase-like"/>
</dbReference>
<dbReference type="Proteomes" id="UP000664480">
    <property type="component" value="Unassembled WGS sequence"/>
</dbReference>
<dbReference type="EMBL" id="JAFKCU010000001">
    <property type="protein sequence ID" value="MBN7814504.1"/>
    <property type="molecule type" value="Genomic_DNA"/>
</dbReference>
<reference evidence="3 4" key="1">
    <citation type="submission" date="2021-03" db="EMBL/GenBank/DDBJ databases">
        <title>novel species isolated from a fishpond in China.</title>
        <authorList>
            <person name="Lu H."/>
            <person name="Cai Z."/>
        </authorList>
    </citation>
    <scope>NUCLEOTIDE SEQUENCE [LARGE SCALE GENOMIC DNA]</scope>
    <source>
        <strain evidence="3 4">YJ13C</strain>
    </source>
</reference>
<protein>
    <submittedName>
        <fullName evidence="3">DUF3857 domain-containing protein</fullName>
    </submittedName>
</protein>
<dbReference type="Gene3D" id="3.10.620.30">
    <property type="match status" value="1"/>
</dbReference>
<feature type="domain" description="Transglutaminase-like" evidence="1">
    <location>
        <begin position="267"/>
        <end position="343"/>
    </location>
</feature>
<dbReference type="RefSeq" id="WP_206585149.1">
    <property type="nucleotide sequence ID" value="NZ_JAFKCU010000001.1"/>
</dbReference>
<evidence type="ECO:0000259" key="1">
    <source>
        <dbReference type="Pfam" id="PF01841"/>
    </source>
</evidence>
<keyword evidence="4" id="KW-1185">Reference proteome</keyword>
<evidence type="ECO:0000313" key="4">
    <source>
        <dbReference type="Proteomes" id="UP000664480"/>
    </source>
</evidence>
<evidence type="ECO:0000259" key="2">
    <source>
        <dbReference type="Pfam" id="PF12969"/>
    </source>
</evidence>
<dbReference type="Pfam" id="PF01841">
    <property type="entry name" value="Transglut_core"/>
    <property type="match status" value="1"/>
</dbReference>
<accession>A0ABS3CBL7</accession>
<dbReference type="InterPro" id="IPR038765">
    <property type="entry name" value="Papain-like_cys_pep_sf"/>
</dbReference>
<gene>
    <name evidence="3" type="ORF">J0A69_03645</name>
</gene>
<organism evidence="3 4">
    <name type="scientific">Algoriphagus pacificus</name>
    <dbReference type="NCBI Taxonomy" id="2811234"/>
    <lineage>
        <taxon>Bacteria</taxon>
        <taxon>Pseudomonadati</taxon>
        <taxon>Bacteroidota</taxon>
        <taxon>Cytophagia</taxon>
        <taxon>Cytophagales</taxon>
        <taxon>Cyclobacteriaceae</taxon>
        <taxon>Algoriphagus</taxon>
    </lineage>
</organism>
<dbReference type="Pfam" id="PF12969">
    <property type="entry name" value="DUF3857"/>
    <property type="match status" value="1"/>
</dbReference>
<name>A0ABS3CBL7_9BACT</name>
<evidence type="ECO:0000313" key="3">
    <source>
        <dbReference type="EMBL" id="MBN7814504.1"/>
    </source>
</evidence>
<dbReference type="InterPro" id="IPR024618">
    <property type="entry name" value="DUF3857"/>
</dbReference>
<sequence>MVNSLIVVLLFFGIISHHDTIDKKLEIPHYSILKEKTIYSLNEDYGYSIIIEKQIKVLSKEGLDHAFTSLPYDKFVEIKDFYLQVIDPKTGKTLEKARMRDMSDVAIVSNTSIFEDNRRKYYRVKTEQFPVEVIIRSESYHKTNYFFPEWIPVNYLYQKVEESKLELIYPESGGIRYKELNLLGKKEKEELSDGFTKISWTERDLPILGSGFEIKNVHRVLIAPREFSMEGHLGIMNDWAGFAAWQFDINKGRGELPESYKKQILQLVDGVDDLYKKVSILYSHLQQNYRYVSIQLGIGGWQTMTAEDVIKYSYGDCKGLTNLMKSMLEVVGIPSYYTLVLAGEGKSEMQVDFPSNQFNHVILQVPTEASPIWLECTSNLLPAGYLGEFTKGRDVLVTQDGGGYITQTPAYNSNEWNKITSKNRIEIDHQGNATLYSLREMKGNLVEEILYLQTYKDIREQKDFFNENLPIKGLIVEDYLLNVENRDSIPVSRLELKGHISRFAQSTAKRLLLKPFFEKITEHMVDNLRLDMEEIYEISLPSGVVPELENMDFHITEPDFDIQISHKLNEGKLEVNRSIKFFMKEELNEDAKQDFLKRINETTQKSYFFNKSNSLTN</sequence>
<dbReference type="Gene3D" id="2.60.40.3140">
    <property type="match status" value="1"/>
</dbReference>
<dbReference type="SUPFAM" id="SSF54001">
    <property type="entry name" value="Cysteine proteinases"/>
    <property type="match status" value="1"/>
</dbReference>
<comment type="caution">
    <text evidence="3">The sequence shown here is derived from an EMBL/GenBank/DDBJ whole genome shotgun (WGS) entry which is preliminary data.</text>
</comment>